<dbReference type="SUPFAM" id="SSF56112">
    <property type="entry name" value="Protein kinase-like (PK-like)"/>
    <property type="match status" value="1"/>
</dbReference>
<dbReference type="Proteomes" id="UP000199477">
    <property type="component" value="Unassembled WGS sequence"/>
</dbReference>
<name>A0A1I1XIV0_9GAMM</name>
<keyword evidence="2" id="KW-0812">Transmembrane</keyword>
<feature type="domain" description="Protein kinase" evidence="3">
    <location>
        <begin position="110"/>
        <end position="442"/>
    </location>
</feature>
<dbReference type="Pfam" id="PF03109">
    <property type="entry name" value="ABC1"/>
    <property type="match status" value="1"/>
</dbReference>
<reference evidence="5" key="1">
    <citation type="submission" date="2016-10" db="EMBL/GenBank/DDBJ databases">
        <authorList>
            <person name="Varghese N."/>
            <person name="Submissions S."/>
        </authorList>
    </citation>
    <scope>NUCLEOTIDE SEQUENCE [LARGE SCALE GENOMIC DNA]</scope>
    <source>
        <strain evidence="5">UNC178MFTsu3.1</strain>
    </source>
</reference>
<proteinExistence type="inferred from homology"/>
<dbReference type="PROSITE" id="PS50011">
    <property type="entry name" value="PROTEIN_KINASE_DOM"/>
    <property type="match status" value="1"/>
</dbReference>
<dbReference type="InterPro" id="IPR000719">
    <property type="entry name" value="Prot_kinase_dom"/>
</dbReference>
<keyword evidence="5" id="KW-1185">Reference proteome</keyword>
<dbReference type="EMBL" id="FONH01000001">
    <property type="protein sequence ID" value="SFE07285.1"/>
    <property type="molecule type" value="Genomic_DNA"/>
</dbReference>
<evidence type="ECO:0000313" key="5">
    <source>
        <dbReference type="Proteomes" id="UP000199477"/>
    </source>
</evidence>
<dbReference type="InterPro" id="IPR004147">
    <property type="entry name" value="ABC1_dom"/>
</dbReference>
<keyword evidence="4" id="KW-0418">Kinase</keyword>
<dbReference type="AlphaFoldDB" id="A0A1I1XIV0"/>
<dbReference type="PANTHER" id="PTHR10566">
    <property type="entry name" value="CHAPERONE-ACTIVITY OF BC1 COMPLEX CABC1 -RELATED"/>
    <property type="match status" value="1"/>
</dbReference>
<dbReference type="CDD" id="cd05121">
    <property type="entry name" value="ABC1_ADCK3-like"/>
    <property type="match status" value="1"/>
</dbReference>
<organism evidence="4 5">
    <name type="scientific">Dyella marensis</name>
    <dbReference type="NCBI Taxonomy" id="500610"/>
    <lineage>
        <taxon>Bacteria</taxon>
        <taxon>Pseudomonadati</taxon>
        <taxon>Pseudomonadota</taxon>
        <taxon>Gammaproteobacteria</taxon>
        <taxon>Lysobacterales</taxon>
        <taxon>Rhodanobacteraceae</taxon>
        <taxon>Dyella</taxon>
    </lineage>
</organism>
<keyword evidence="4" id="KW-0830">Ubiquinone</keyword>
<dbReference type="GO" id="GO:0005524">
    <property type="term" value="F:ATP binding"/>
    <property type="evidence" value="ECO:0007669"/>
    <property type="project" value="InterPro"/>
</dbReference>
<protein>
    <submittedName>
        <fullName evidence="4">Predicted unusual protein kinase regulating ubiquinone biosynthesis, AarF/ABC1/UbiB family</fullName>
    </submittedName>
</protein>
<dbReference type="InterPro" id="IPR011009">
    <property type="entry name" value="Kinase-like_dom_sf"/>
</dbReference>
<accession>A0A1I1XIV0</accession>
<evidence type="ECO:0000259" key="3">
    <source>
        <dbReference type="PROSITE" id="PS50011"/>
    </source>
</evidence>
<evidence type="ECO:0000256" key="1">
    <source>
        <dbReference type="ARBA" id="ARBA00009670"/>
    </source>
</evidence>
<dbReference type="PANTHER" id="PTHR10566:SF113">
    <property type="entry name" value="PROTEIN ACTIVITY OF BC1 COMPLEX KINASE 7, CHLOROPLASTIC"/>
    <property type="match status" value="1"/>
</dbReference>
<keyword evidence="4" id="KW-0808">Transferase</keyword>
<feature type="transmembrane region" description="Helical" evidence="2">
    <location>
        <begin position="510"/>
        <end position="530"/>
    </location>
</feature>
<gene>
    <name evidence="4" type="ORF">SAMN02799615_00277</name>
</gene>
<dbReference type="STRING" id="500610.SAMN02799615_00277"/>
<dbReference type="RefSeq" id="WP_051548453.1">
    <property type="nucleotide sequence ID" value="NZ_FONH01000001.1"/>
</dbReference>
<comment type="similarity">
    <text evidence="1">Belongs to the protein kinase superfamily. ADCK protein kinase family.</text>
</comment>
<dbReference type="GO" id="GO:0004672">
    <property type="term" value="F:protein kinase activity"/>
    <property type="evidence" value="ECO:0007669"/>
    <property type="project" value="InterPro"/>
</dbReference>
<dbReference type="Gene3D" id="3.90.1200.10">
    <property type="match status" value="1"/>
</dbReference>
<evidence type="ECO:0000256" key="2">
    <source>
        <dbReference type="SAM" id="Phobius"/>
    </source>
</evidence>
<keyword evidence="2" id="KW-0472">Membrane</keyword>
<evidence type="ECO:0000313" key="4">
    <source>
        <dbReference type="EMBL" id="SFE07285.1"/>
    </source>
</evidence>
<keyword evidence="2" id="KW-1133">Transmembrane helix</keyword>
<sequence length="547" mass="59765">MTYLSRYSRIAVFVMRYRRAGVLRGVPGHRRGGELADERLPQRLVADLERLGPAFIKLGQALSCRPDLVRAPFLAALTRIQDRVEPIGVEEVRAVIARELGAPPEQLFRFFDPVPLAAGSLAQVHAVVLPDGMEAVVKVQRPGIAQRIRSDLDALERLALTAQRHTEVGRRYGFVPWIAELRRSLLNELDFMAEANHLETFRRHLEGYRGLYIPTPFFEFTTSRVLAMARVRGHKLGAPPAGEAQPPRAELAGELLSAYVDQVFVHGLIHADPHPGNLVLMEDGRLGLLDFGMVTSLSPAMRNDLLRLMLAAADGDGDGVAEIGERLCVVLPEMDRAAYRRAVCHVVLRYASASDQSRLEEGRLLLSLTRIGADNGLRPPAELSLLGRALLNLEPALARLADNLPTREMMRTRLLEVVAAQLLRPVSQARGGALLLEAQRFSINAPGQLGRFAEILADNRLRVRIDGLEESHLIENLQKIANRIAAGVITAALLIAGALIARLAPAGSGYGYLAGAMFALAGIVGFGLVVNALRRDRSPPDDTDAGR</sequence>
<feature type="transmembrane region" description="Helical" evidence="2">
    <location>
        <begin position="484"/>
        <end position="504"/>
    </location>
</feature>
<dbReference type="InterPro" id="IPR050154">
    <property type="entry name" value="UbiB_kinase"/>
</dbReference>